<reference evidence="14 15" key="1">
    <citation type="submission" date="2018-11" db="EMBL/GenBank/DDBJ databases">
        <title>Genomic Encyclopedia of Type Strains, Phase IV (KMG-IV): sequencing the most valuable type-strain genomes for metagenomic binning, comparative biology and taxonomic classification.</title>
        <authorList>
            <person name="Goeker M."/>
        </authorList>
    </citation>
    <scope>NUCLEOTIDE SEQUENCE [LARGE SCALE GENOMIC DNA]</scope>
    <source>
        <strain evidence="14 15">DSM 21945</strain>
    </source>
</reference>
<evidence type="ECO:0000256" key="2">
    <source>
        <dbReference type="ARBA" id="ARBA00022598"/>
    </source>
</evidence>
<evidence type="ECO:0000256" key="6">
    <source>
        <dbReference type="ARBA" id="ARBA00023134"/>
    </source>
</evidence>
<dbReference type="GO" id="GO:0170057">
    <property type="term" value="F:RNA ligase (GTP) activity"/>
    <property type="evidence" value="ECO:0007669"/>
    <property type="project" value="UniProtKB-EC"/>
</dbReference>
<dbReference type="EMBL" id="RJUL01000003">
    <property type="protein sequence ID" value="ROQ28863.1"/>
    <property type="molecule type" value="Genomic_DNA"/>
</dbReference>
<dbReference type="InterPro" id="IPR017510">
    <property type="entry name" value="RtcB2"/>
</dbReference>
<evidence type="ECO:0000256" key="8">
    <source>
        <dbReference type="ARBA" id="ARBA00047746"/>
    </source>
</evidence>
<dbReference type="SUPFAM" id="SSF103365">
    <property type="entry name" value="Hypothetical protein PH1602"/>
    <property type="match status" value="1"/>
</dbReference>
<feature type="binding site" evidence="10">
    <location>
        <position position="367"/>
    </location>
    <ligand>
        <name>GMP</name>
        <dbReference type="ChEBI" id="CHEBI:58115"/>
    </ligand>
</feature>
<evidence type="ECO:0000256" key="1">
    <source>
        <dbReference type="ARBA" id="ARBA00010835"/>
    </source>
</evidence>
<feature type="binding site" evidence="10">
    <location>
        <position position="272"/>
    </location>
    <ligand>
        <name>GMP</name>
        <dbReference type="ChEBI" id="CHEBI:58115"/>
    </ligand>
</feature>
<feature type="binding site" evidence="11">
    <location>
        <position position="141"/>
    </location>
    <ligand>
        <name>Mn(2+)</name>
        <dbReference type="ChEBI" id="CHEBI:29035"/>
        <label>1</label>
    </ligand>
</feature>
<comment type="similarity">
    <text evidence="1">Belongs to the prokaryotic/mitochondrial release factor family.</text>
</comment>
<dbReference type="Gene3D" id="3.90.1860.10">
    <property type="entry name" value="tRNA-splicing ligase RtcB"/>
    <property type="match status" value="1"/>
</dbReference>
<dbReference type="NCBIfam" id="NF007153">
    <property type="entry name" value="PRK09588.1"/>
    <property type="match status" value="1"/>
</dbReference>
<evidence type="ECO:0000259" key="13">
    <source>
        <dbReference type="Pfam" id="PF00472"/>
    </source>
</evidence>
<sequence>MGNSVQTLSDKVSLIASPRTWVEGLAIEQLQKTAELPGMVRVVGMPDLHPGRGYPVGAAFLSLERFYPALVGNDIGCGMALWQCDLPLAKAKPDKLARRLGAVEGPLDESWHSLVAERKAALGISEHGYDSALGTIGGGNHFAEFQAVERLYQKDLLDPKQLLLLVHSGSRGLGQAVLQQHLAAFGHQGLIANTEETGLYLARHNQALRWAELNRELIARRFIDAIGSSGHCLLDVNHNLVSETGDGWLHRKGATPSTQGLVVIPGSRGDHSYLVRPTQSELGLYSLAHGAGRKWQRGDCKSRLSHKYRREDLLRTAFGSQVICNDKTLLFDEAPQAYKPCHTVIEALLDAGLVELVARLKPVLTFKTQGGGLLMHLLQLSAGQGPDECNRAVWLAARRLEAEARERGLTLAALRSVPGNVPQSLKSLLLAVQGEGAQAFCETWQGPMLWHCQSGLRPGHRRKNWYFSGQLFVAQEAVFDDAITFKATKAGGPGGQHVNKTESAIQATHRQSGIRVWVAGERSQHANKRLARALIAHKLAALAAAQQSAEEQACWQQHQALERGNPRRRFFGPDFVAR</sequence>
<evidence type="ECO:0000256" key="9">
    <source>
        <dbReference type="PIRSR" id="PIRSR601233-1"/>
    </source>
</evidence>
<evidence type="ECO:0000256" key="11">
    <source>
        <dbReference type="PIRSR" id="PIRSR601233-3"/>
    </source>
</evidence>
<gene>
    <name evidence="12" type="primary">rtcB</name>
    <name evidence="14" type="ORF">EDC28_103460</name>
</gene>
<evidence type="ECO:0000313" key="14">
    <source>
        <dbReference type="EMBL" id="ROQ28863.1"/>
    </source>
</evidence>
<dbReference type="STRING" id="584787.GCA_001247655_02368"/>
<comment type="cofactor">
    <cofactor evidence="11 12">
        <name>Mn(2+)</name>
        <dbReference type="ChEBI" id="CHEBI:29035"/>
    </cofactor>
    <text evidence="11 12">Binds 2 manganese ions per subunit.</text>
</comment>
<evidence type="ECO:0000256" key="10">
    <source>
        <dbReference type="PIRSR" id="PIRSR601233-2"/>
    </source>
</evidence>
<dbReference type="AlphaFoldDB" id="A0A3N1PJS9"/>
<protein>
    <recommendedName>
        <fullName evidence="12">tRNA-splicing ligase RtcB</fullName>
        <ecNumber evidence="12">6.5.1.-</ecNumber>
    </recommendedName>
</protein>
<dbReference type="GO" id="GO:0006396">
    <property type="term" value="P:RNA processing"/>
    <property type="evidence" value="ECO:0007669"/>
    <property type="project" value="InterPro"/>
</dbReference>
<evidence type="ECO:0000256" key="5">
    <source>
        <dbReference type="ARBA" id="ARBA00022800"/>
    </source>
</evidence>
<name>A0A3N1PJS9_9GAMM</name>
<feature type="binding site" evidence="11">
    <location>
        <position position="167"/>
    </location>
    <ligand>
        <name>Mn(2+)</name>
        <dbReference type="ChEBI" id="CHEBI:29035"/>
        <label>2</label>
    </ligand>
</feature>
<feature type="binding site" evidence="10">
    <location>
        <begin position="289"/>
        <end position="292"/>
    </location>
    <ligand>
        <name>GMP</name>
        <dbReference type="ChEBI" id="CHEBI:58115"/>
    </ligand>
</feature>
<feature type="binding site" evidence="11">
    <location>
        <position position="238"/>
    </location>
    <ligand>
        <name>Mn(2+)</name>
        <dbReference type="ChEBI" id="CHEBI:29035"/>
        <label>2</label>
    </ligand>
</feature>
<dbReference type="PANTHER" id="PTHR11118">
    <property type="entry name" value="RNA-SPLICING LIGASE RTCB HOMOLOG"/>
    <property type="match status" value="1"/>
</dbReference>
<keyword evidence="7 11" id="KW-0464">Manganese</keyword>
<keyword evidence="2 12" id="KW-0436">Ligase</keyword>
<feature type="active site" description="GMP-histidine intermediate" evidence="9">
    <location>
        <position position="289"/>
    </location>
</feature>
<dbReference type="NCBIfam" id="TIGR03072">
    <property type="entry name" value="release_prfH"/>
    <property type="match status" value="1"/>
</dbReference>
<dbReference type="InterPro" id="IPR000352">
    <property type="entry name" value="Pep_chain_release_fac_I"/>
</dbReference>
<dbReference type="InterPro" id="IPR017509">
    <property type="entry name" value="PrfH"/>
</dbReference>
<evidence type="ECO:0000256" key="3">
    <source>
        <dbReference type="ARBA" id="ARBA00022723"/>
    </source>
</evidence>
<dbReference type="GO" id="GO:0042245">
    <property type="term" value="P:RNA repair"/>
    <property type="evidence" value="ECO:0007669"/>
    <property type="project" value="UniProtKB-KW"/>
</dbReference>
<dbReference type="InterPro" id="IPR045853">
    <property type="entry name" value="Pep_chain_release_fac_I_sf"/>
</dbReference>
<comment type="caution">
    <text evidence="14">The sequence shown here is derived from an EMBL/GenBank/DDBJ whole genome shotgun (WGS) entry which is preliminary data.</text>
</comment>
<keyword evidence="5" id="KW-0692">RNA repair</keyword>
<keyword evidence="6 10" id="KW-0342">GTP-binding</keyword>
<dbReference type="Gene3D" id="3.30.160.20">
    <property type="match status" value="1"/>
</dbReference>
<organism evidence="14 15">
    <name type="scientific">Gallaecimonas pentaromativorans</name>
    <dbReference type="NCBI Taxonomy" id="584787"/>
    <lineage>
        <taxon>Bacteria</taxon>
        <taxon>Pseudomonadati</taxon>
        <taxon>Pseudomonadota</taxon>
        <taxon>Gammaproteobacteria</taxon>
        <taxon>Enterobacterales</taxon>
        <taxon>Gallaecimonadaceae</taxon>
        <taxon>Gallaecimonas</taxon>
    </lineage>
</organism>
<comment type="subunit">
    <text evidence="12">Monomer.</text>
</comment>
<comment type="catalytic activity">
    <reaction evidence="8">
        <text>a 3'-end 3'-phospho-ribonucleotide-RNA + a 5'-end dephospho-ribonucleoside-RNA + GTP = a ribonucleotidyl-ribonucleotide-RNA + GMP + diphosphate</text>
        <dbReference type="Rhea" id="RHEA:68076"/>
        <dbReference type="Rhea" id="RHEA-COMP:10463"/>
        <dbReference type="Rhea" id="RHEA-COMP:13936"/>
        <dbReference type="Rhea" id="RHEA-COMP:17355"/>
        <dbReference type="ChEBI" id="CHEBI:33019"/>
        <dbReference type="ChEBI" id="CHEBI:37565"/>
        <dbReference type="ChEBI" id="CHEBI:58115"/>
        <dbReference type="ChEBI" id="CHEBI:83062"/>
        <dbReference type="ChEBI" id="CHEBI:138284"/>
        <dbReference type="ChEBI" id="CHEBI:173118"/>
        <dbReference type="EC" id="6.5.1.8"/>
    </reaction>
</comment>
<evidence type="ECO:0000256" key="4">
    <source>
        <dbReference type="ARBA" id="ARBA00022741"/>
    </source>
</evidence>
<feature type="binding site" evidence="11">
    <location>
        <position position="74"/>
    </location>
    <ligand>
        <name>Mn(2+)</name>
        <dbReference type="ChEBI" id="CHEBI:29035"/>
        <label>1</label>
    </ligand>
</feature>
<evidence type="ECO:0000313" key="15">
    <source>
        <dbReference type="Proteomes" id="UP000268033"/>
    </source>
</evidence>
<dbReference type="Pfam" id="PF00472">
    <property type="entry name" value="RF-1"/>
    <property type="match status" value="1"/>
</dbReference>
<keyword evidence="4 10" id="KW-0547">Nucleotide-binding</keyword>
<dbReference type="Pfam" id="PF01139">
    <property type="entry name" value="RtcB"/>
    <property type="match status" value="2"/>
</dbReference>
<keyword evidence="3 11" id="KW-0479">Metal-binding</keyword>
<dbReference type="GO" id="GO:0003747">
    <property type="term" value="F:translation release factor activity"/>
    <property type="evidence" value="ECO:0007669"/>
    <property type="project" value="InterPro"/>
</dbReference>
<dbReference type="SUPFAM" id="SSF75620">
    <property type="entry name" value="Release factor"/>
    <property type="match status" value="1"/>
</dbReference>
<accession>A0A3N1PJS9</accession>
<dbReference type="NCBIfam" id="TIGR03073">
    <property type="entry name" value="release_rtcB"/>
    <property type="match status" value="1"/>
</dbReference>
<feature type="domain" description="Prokaryotic-type class I peptide chain release factors" evidence="13">
    <location>
        <begin position="480"/>
        <end position="564"/>
    </location>
</feature>
<keyword evidence="15" id="KW-1185">Reference proteome</keyword>
<evidence type="ECO:0000256" key="7">
    <source>
        <dbReference type="ARBA" id="ARBA00023211"/>
    </source>
</evidence>
<dbReference type="Proteomes" id="UP000268033">
    <property type="component" value="Unassembled WGS sequence"/>
</dbReference>
<dbReference type="EC" id="6.5.1.-" evidence="12"/>
<feature type="binding site" evidence="10">
    <location>
        <begin position="238"/>
        <end position="239"/>
    </location>
    <ligand>
        <name>GMP</name>
        <dbReference type="ChEBI" id="CHEBI:58115"/>
    </ligand>
</feature>
<dbReference type="GO" id="GO:0046872">
    <property type="term" value="F:metal ion binding"/>
    <property type="evidence" value="ECO:0007669"/>
    <property type="project" value="UniProtKB-UniRule"/>
</dbReference>
<dbReference type="InterPro" id="IPR036025">
    <property type="entry name" value="RtcB-like_sf"/>
</dbReference>
<dbReference type="GO" id="GO:0005525">
    <property type="term" value="F:GTP binding"/>
    <property type="evidence" value="ECO:0007669"/>
    <property type="project" value="UniProtKB-KW"/>
</dbReference>
<evidence type="ECO:0000256" key="12">
    <source>
        <dbReference type="RuleBase" id="RU371113"/>
    </source>
</evidence>
<dbReference type="PANTHER" id="PTHR11118:SF1">
    <property type="entry name" value="RNA-SPLICING LIGASE RTCB HOMOLOG"/>
    <property type="match status" value="1"/>
</dbReference>
<dbReference type="GO" id="GO:0003972">
    <property type="term" value="F:RNA ligase (ATP) activity"/>
    <property type="evidence" value="ECO:0007669"/>
    <property type="project" value="TreeGrafter"/>
</dbReference>
<feature type="binding site" evidence="10">
    <location>
        <begin position="140"/>
        <end position="144"/>
    </location>
    <ligand>
        <name>GMP</name>
        <dbReference type="ChEBI" id="CHEBI:58115"/>
    </ligand>
</feature>
<proteinExistence type="inferred from homology"/>
<comment type="similarity">
    <text evidence="12">Belongs to the RtcB family.</text>
</comment>
<dbReference type="InterPro" id="IPR001233">
    <property type="entry name" value="RtcB"/>
</dbReference>